<proteinExistence type="inferred from homology"/>
<evidence type="ECO:0000256" key="10">
    <source>
        <dbReference type="ARBA" id="ARBA00025699"/>
    </source>
</evidence>
<accession>A0A3N0I3I6</accession>
<dbReference type="CDD" id="cd18084">
    <property type="entry name" value="RsmE-like"/>
    <property type="match status" value="1"/>
</dbReference>
<evidence type="ECO:0000256" key="5">
    <source>
        <dbReference type="ARBA" id="ARBA00022490"/>
    </source>
</evidence>
<dbReference type="RefSeq" id="WP_128519742.1">
    <property type="nucleotide sequence ID" value="NZ_JALFCT010000029.1"/>
</dbReference>
<comment type="catalytic activity">
    <reaction evidence="11 12">
        <text>uridine(1498) in 16S rRNA + S-adenosyl-L-methionine = N(3)-methyluridine(1498) in 16S rRNA + S-adenosyl-L-homocysteine + H(+)</text>
        <dbReference type="Rhea" id="RHEA:42920"/>
        <dbReference type="Rhea" id="RHEA-COMP:10283"/>
        <dbReference type="Rhea" id="RHEA-COMP:10284"/>
        <dbReference type="ChEBI" id="CHEBI:15378"/>
        <dbReference type="ChEBI" id="CHEBI:57856"/>
        <dbReference type="ChEBI" id="CHEBI:59789"/>
        <dbReference type="ChEBI" id="CHEBI:65315"/>
        <dbReference type="ChEBI" id="CHEBI:74502"/>
        <dbReference type="EC" id="2.1.1.193"/>
    </reaction>
</comment>
<evidence type="ECO:0000256" key="2">
    <source>
        <dbReference type="ARBA" id="ARBA00005528"/>
    </source>
</evidence>
<evidence type="ECO:0000256" key="9">
    <source>
        <dbReference type="ARBA" id="ARBA00022691"/>
    </source>
</evidence>
<gene>
    <name evidence="14" type="ORF">EDX97_03195</name>
</gene>
<evidence type="ECO:0000256" key="7">
    <source>
        <dbReference type="ARBA" id="ARBA00022603"/>
    </source>
</evidence>
<comment type="subcellular location">
    <subcellularLocation>
        <location evidence="1 12">Cytoplasm</location>
    </subcellularLocation>
</comment>
<sequence length="239" mass="27810">MKQIFVDQNLELHQHIILDESQAHHLFDVLRIEKKETVRVIGSNASFLAHPEKRPYLYLFNQITTEQVMHHTTLCVALIKQDKFEWMLQKACELGVTRIVPFVSRNCVVRLDPQREQKKLERWSKIILNACQQCNRNDLVEITPIQKIETLKDFQNEMNLVAYEKTSTSEHLAKYLHANPKSITVCIGPEGGFEDFEIDHLLDDHFMPCSLGNNILRAETAACYVLSAIEYQHHVKEED</sequence>
<keyword evidence="7 12" id="KW-0489">Methyltransferase</keyword>
<evidence type="ECO:0000256" key="4">
    <source>
        <dbReference type="ARBA" id="ARBA00013673"/>
    </source>
</evidence>
<evidence type="ECO:0000256" key="1">
    <source>
        <dbReference type="ARBA" id="ARBA00004496"/>
    </source>
</evidence>
<evidence type="ECO:0000259" key="13">
    <source>
        <dbReference type="Pfam" id="PF04452"/>
    </source>
</evidence>
<dbReference type="Proteomes" id="UP000276568">
    <property type="component" value="Unassembled WGS sequence"/>
</dbReference>
<dbReference type="AlphaFoldDB" id="A0A3N0I3I6"/>
<dbReference type="InterPro" id="IPR029026">
    <property type="entry name" value="tRNA_m1G_MTases_N"/>
</dbReference>
<keyword evidence="15" id="KW-1185">Reference proteome</keyword>
<dbReference type="SUPFAM" id="SSF88697">
    <property type="entry name" value="PUA domain-like"/>
    <property type="match status" value="1"/>
</dbReference>
<dbReference type="InterPro" id="IPR006700">
    <property type="entry name" value="RsmE"/>
</dbReference>
<dbReference type="Gene3D" id="2.40.240.20">
    <property type="entry name" value="Hypothetical PUA domain-like, domain 1"/>
    <property type="match status" value="1"/>
</dbReference>
<name>A0A3N0I3I6_9FIRM</name>
<dbReference type="InterPro" id="IPR046886">
    <property type="entry name" value="RsmE_MTase_dom"/>
</dbReference>
<reference evidence="14 15" key="1">
    <citation type="submission" date="2018-11" db="EMBL/GenBank/DDBJ databases">
        <title>Clostridium sp. nov., a member of the family Erysipelotrichaceae isolated from pig faeces.</title>
        <authorList>
            <person name="Chang Y.-H."/>
        </authorList>
    </citation>
    <scope>NUCLEOTIDE SEQUENCE [LARGE SCALE GENOMIC DNA]</scope>
    <source>
        <strain evidence="14 15">YH-panp20</strain>
    </source>
</reference>
<dbReference type="GO" id="GO:0070475">
    <property type="term" value="P:rRNA base methylation"/>
    <property type="evidence" value="ECO:0007669"/>
    <property type="project" value="TreeGrafter"/>
</dbReference>
<evidence type="ECO:0000313" key="15">
    <source>
        <dbReference type="Proteomes" id="UP000276568"/>
    </source>
</evidence>
<comment type="caution">
    <text evidence="14">The sequence shown here is derived from an EMBL/GenBank/DDBJ whole genome shotgun (WGS) entry which is preliminary data.</text>
</comment>
<dbReference type="Pfam" id="PF04452">
    <property type="entry name" value="Methyltrans_RNA"/>
    <property type="match status" value="1"/>
</dbReference>
<dbReference type="PANTHER" id="PTHR30027:SF3">
    <property type="entry name" value="16S RRNA (URACIL(1498)-N(3))-METHYLTRANSFERASE"/>
    <property type="match status" value="1"/>
</dbReference>
<dbReference type="GO" id="GO:0005737">
    <property type="term" value="C:cytoplasm"/>
    <property type="evidence" value="ECO:0007669"/>
    <property type="project" value="UniProtKB-SubCell"/>
</dbReference>
<evidence type="ECO:0000256" key="12">
    <source>
        <dbReference type="PIRNR" id="PIRNR015601"/>
    </source>
</evidence>
<evidence type="ECO:0000313" key="14">
    <source>
        <dbReference type="EMBL" id="RNM31579.1"/>
    </source>
</evidence>
<evidence type="ECO:0000256" key="6">
    <source>
        <dbReference type="ARBA" id="ARBA00022552"/>
    </source>
</evidence>
<dbReference type="NCBIfam" id="TIGR00046">
    <property type="entry name" value="RsmE family RNA methyltransferase"/>
    <property type="match status" value="1"/>
</dbReference>
<dbReference type="GO" id="GO:0070042">
    <property type="term" value="F:rRNA (uridine-N3-)-methyltransferase activity"/>
    <property type="evidence" value="ECO:0007669"/>
    <property type="project" value="TreeGrafter"/>
</dbReference>
<dbReference type="OrthoDB" id="9815641at2"/>
<comment type="similarity">
    <text evidence="2 12">Belongs to the RNA methyltransferase RsmE family.</text>
</comment>
<organism evidence="14 15">
    <name type="scientific">Absicoccus porci</name>
    <dbReference type="NCBI Taxonomy" id="2486576"/>
    <lineage>
        <taxon>Bacteria</taxon>
        <taxon>Bacillati</taxon>
        <taxon>Bacillota</taxon>
        <taxon>Erysipelotrichia</taxon>
        <taxon>Erysipelotrichales</taxon>
        <taxon>Erysipelotrichaceae</taxon>
        <taxon>Absicoccus</taxon>
    </lineage>
</organism>
<keyword evidence="9 12" id="KW-0949">S-adenosyl-L-methionine</keyword>
<protein>
    <recommendedName>
        <fullName evidence="4 12">Ribosomal RNA small subunit methyltransferase E</fullName>
        <ecNumber evidence="3 12">2.1.1.193</ecNumber>
    </recommendedName>
</protein>
<evidence type="ECO:0000256" key="8">
    <source>
        <dbReference type="ARBA" id="ARBA00022679"/>
    </source>
</evidence>
<keyword evidence="5 12" id="KW-0963">Cytoplasm</keyword>
<keyword evidence="8 12" id="KW-0808">Transferase</keyword>
<dbReference type="PANTHER" id="PTHR30027">
    <property type="entry name" value="RIBOSOMAL RNA SMALL SUBUNIT METHYLTRANSFERASE E"/>
    <property type="match status" value="1"/>
</dbReference>
<evidence type="ECO:0000256" key="3">
    <source>
        <dbReference type="ARBA" id="ARBA00012328"/>
    </source>
</evidence>
<feature type="domain" description="Ribosomal RNA small subunit methyltransferase E methyltransferase" evidence="13">
    <location>
        <begin position="71"/>
        <end position="229"/>
    </location>
</feature>
<keyword evidence="6 12" id="KW-0698">rRNA processing</keyword>
<dbReference type="Gene3D" id="3.40.1280.10">
    <property type="match status" value="1"/>
</dbReference>
<dbReference type="InterPro" id="IPR015947">
    <property type="entry name" value="PUA-like_sf"/>
</dbReference>
<dbReference type="InterPro" id="IPR029028">
    <property type="entry name" value="Alpha/beta_knot_MTases"/>
</dbReference>
<comment type="function">
    <text evidence="10 12">Specifically methylates the N3 position of the uracil ring of uridine 1498 (m3U1498) in 16S rRNA. Acts on the fully assembled 30S ribosomal subunit.</text>
</comment>
<dbReference type="EMBL" id="RJQC01000001">
    <property type="protein sequence ID" value="RNM31579.1"/>
    <property type="molecule type" value="Genomic_DNA"/>
</dbReference>
<dbReference type="EC" id="2.1.1.193" evidence="3 12"/>
<evidence type="ECO:0000256" key="11">
    <source>
        <dbReference type="ARBA" id="ARBA00047944"/>
    </source>
</evidence>
<dbReference type="SUPFAM" id="SSF75217">
    <property type="entry name" value="alpha/beta knot"/>
    <property type="match status" value="1"/>
</dbReference>
<dbReference type="PIRSF" id="PIRSF015601">
    <property type="entry name" value="MTase_slr0722"/>
    <property type="match status" value="1"/>
</dbReference>